<accession>A0A397TKU9</accession>
<protein>
    <submittedName>
        <fullName evidence="1">Uncharacterized protein</fullName>
    </submittedName>
</protein>
<evidence type="ECO:0000313" key="1">
    <source>
        <dbReference type="EMBL" id="RIA98009.1"/>
    </source>
</evidence>
<dbReference type="Proteomes" id="UP000265703">
    <property type="component" value="Unassembled WGS sequence"/>
</dbReference>
<dbReference type="AlphaFoldDB" id="A0A397TKU9"/>
<gene>
    <name evidence="1" type="ORF">C1645_813396</name>
</gene>
<name>A0A397TKU9_9GLOM</name>
<sequence length="217" mass="24961">MHTPLLPIRLEMKTHTSDVCSSSTEAINICYEKVFHSNAKFPNPQVMGFNNTNIIQQLLGNIIFHSYMISLEKLNVIVLGMGKSKKSEWNYAEKGYKSVFQSNYNENQSFTFWQAFHDALENTNRGPNVAANTVSRARQYAHINGPSASQAQKPIVIKDKLGQKKKENLEQFFSDKANIIMNSYKTDVITQEPVHYLKNIKQELWEKFHEKYPNGVK</sequence>
<organism evidence="1 2">
    <name type="scientific">Glomus cerebriforme</name>
    <dbReference type="NCBI Taxonomy" id="658196"/>
    <lineage>
        <taxon>Eukaryota</taxon>
        <taxon>Fungi</taxon>
        <taxon>Fungi incertae sedis</taxon>
        <taxon>Mucoromycota</taxon>
        <taxon>Glomeromycotina</taxon>
        <taxon>Glomeromycetes</taxon>
        <taxon>Glomerales</taxon>
        <taxon>Glomeraceae</taxon>
        <taxon>Glomus</taxon>
    </lineage>
</organism>
<comment type="caution">
    <text evidence="1">The sequence shown here is derived from an EMBL/GenBank/DDBJ whole genome shotgun (WGS) entry which is preliminary data.</text>
</comment>
<evidence type="ECO:0000313" key="2">
    <source>
        <dbReference type="Proteomes" id="UP000265703"/>
    </source>
</evidence>
<reference evidence="1 2" key="1">
    <citation type="submission" date="2018-06" db="EMBL/GenBank/DDBJ databases">
        <title>Comparative genomics reveals the genomic features of Rhizophagus irregularis, R. cerebriforme, R. diaphanum and Gigaspora rosea, and their symbiotic lifestyle signature.</title>
        <authorList>
            <person name="Morin E."/>
            <person name="San Clemente H."/>
            <person name="Chen E.C.H."/>
            <person name="De La Providencia I."/>
            <person name="Hainaut M."/>
            <person name="Kuo A."/>
            <person name="Kohler A."/>
            <person name="Murat C."/>
            <person name="Tang N."/>
            <person name="Roy S."/>
            <person name="Loubradou J."/>
            <person name="Henrissat B."/>
            <person name="Grigoriev I.V."/>
            <person name="Corradi N."/>
            <person name="Roux C."/>
            <person name="Martin F.M."/>
        </authorList>
    </citation>
    <scope>NUCLEOTIDE SEQUENCE [LARGE SCALE GENOMIC DNA]</scope>
    <source>
        <strain evidence="1 2">DAOM 227022</strain>
    </source>
</reference>
<dbReference type="EMBL" id="QKYT01000022">
    <property type="protein sequence ID" value="RIA98009.1"/>
    <property type="molecule type" value="Genomic_DNA"/>
</dbReference>
<dbReference type="OrthoDB" id="2414455at2759"/>
<proteinExistence type="predicted"/>
<keyword evidence="2" id="KW-1185">Reference proteome</keyword>